<keyword evidence="2" id="KW-1185">Reference proteome</keyword>
<dbReference type="Proteomes" id="UP000215086">
    <property type="component" value="Chromosome"/>
</dbReference>
<sequence>MLLDKMVVRCLRKGVFSGIFAGSHLEILEKFGLIMTNVAGARGCGT</sequence>
<reference evidence="1 2" key="1">
    <citation type="journal article" name="Front. Microbiol.">
        <title>Sugar Metabolism of the First Thermophilic Planctomycete Thermogutta terrifontis: Comparative Genomic and Transcriptomic Approaches.</title>
        <authorList>
            <person name="Elcheninov A.G."/>
            <person name="Menzel P."/>
            <person name="Gudbergsdottir S.R."/>
            <person name="Slesarev A.I."/>
            <person name="Kadnikov V.V."/>
            <person name="Krogh A."/>
            <person name="Bonch-Osmolovskaya E.A."/>
            <person name="Peng X."/>
            <person name="Kublanov I.V."/>
        </authorList>
    </citation>
    <scope>NUCLEOTIDE SEQUENCE [LARGE SCALE GENOMIC DNA]</scope>
    <source>
        <strain evidence="1 2">R1</strain>
    </source>
</reference>
<accession>A0A286RGV4</accession>
<name>A0A286RGV4_9BACT</name>
<evidence type="ECO:0000313" key="2">
    <source>
        <dbReference type="Proteomes" id="UP000215086"/>
    </source>
</evidence>
<dbReference type="KEGG" id="ttf:THTE_2581"/>
<protein>
    <submittedName>
        <fullName evidence="1">Uncharacterized protein</fullName>
    </submittedName>
</protein>
<dbReference type="EMBL" id="CP018477">
    <property type="protein sequence ID" value="ASV75183.1"/>
    <property type="molecule type" value="Genomic_DNA"/>
</dbReference>
<evidence type="ECO:0000313" key="1">
    <source>
        <dbReference type="EMBL" id="ASV75183.1"/>
    </source>
</evidence>
<proteinExistence type="predicted"/>
<gene>
    <name evidence="1" type="ORF">THTE_2581</name>
</gene>
<organism evidence="1 2">
    <name type="scientific">Thermogutta terrifontis</name>
    <dbReference type="NCBI Taxonomy" id="1331910"/>
    <lineage>
        <taxon>Bacteria</taxon>
        <taxon>Pseudomonadati</taxon>
        <taxon>Planctomycetota</taxon>
        <taxon>Planctomycetia</taxon>
        <taxon>Pirellulales</taxon>
        <taxon>Thermoguttaceae</taxon>
        <taxon>Thermogutta</taxon>
    </lineage>
</organism>
<dbReference type="AlphaFoldDB" id="A0A286RGV4"/>